<feature type="region of interest" description="Disordered" evidence="1">
    <location>
        <begin position="1"/>
        <end position="20"/>
    </location>
</feature>
<evidence type="ECO:0000256" key="1">
    <source>
        <dbReference type="SAM" id="MobiDB-lite"/>
    </source>
</evidence>
<feature type="region of interest" description="Disordered" evidence="1">
    <location>
        <begin position="531"/>
        <end position="551"/>
    </location>
</feature>
<reference evidence="2 3" key="1">
    <citation type="submission" date="2014-04" db="EMBL/GenBank/DDBJ databases">
        <authorList>
            <consortium name="DOE Joint Genome Institute"/>
            <person name="Kuo A."/>
            <person name="Kohler A."/>
            <person name="Jargeat P."/>
            <person name="Nagy L.G."/>
            <person name="Floudas D."/>
            <person name="Copeland A."/>
            <person name="Barry K.W."/>
            <person name="Cichocki N."/>
            <person name="Veneault-Fourrey C."/>
            <person name="LaButti K."/>
            <person name="Lindquist E.A."/>
            <person name="Lipzen A."/>
            <person name="Lundell T."/>
            <person name="Morin E."/>
            <person name="Murat C."/>
            <person name="Sun H."/>
            <person name="Tunlid A."/>
            <person name="Henrissat B."/>
            <person name="Grigoriev I.V."/>
            <person name="Hibbett D.S."/>
            <person name="Martin F."/>
            <person name="Nordberg H.P."/>
            <person name="Cantor M.N."/>
            <person name="Hua S.X."/>
        </authorList>
    </citation>
    <scope>NUCLEOTIDE SEQUENCE [LARGE SCALE GENOMIC DNA]</scope>
    <source>
        <strain evidence="2 3">Ve08.2h10</strain>
    </source>
</reference>
<feature type="region of interest" description="Disordered" evidence="1">
    <location>
        <begin position="174"/>
        <end position="196"/>
    </location>
</feature>
<feature type="region of interest" description="Disordered" evidence="1">
    <location>
        <begin position="118"/>
        <end position="141"/>
    </location>
</feature>
<feature type="region of interest" description="Disordered" evidence="1">
    <location>
        <begin position="38"/>
        <end position="89"/>
    </location>
</feature>
<feature type="region of interest" description="Disordered" evidence="1">
    <location>
        <begin position="823"/>
        <end position="901"/>
    </location>
</feature>
<dbReference type="HOGENOM" id="CLU_291527_0_0_1"/>
<dbReference type="EMBL" id="KN824823">
    <property type="protein sequence ID" value="KIL01008.1"/>
    <property type="molecule type" value="Genomic_DNA"/>
</dbReference>
<sequence length="1075" mass="118468">MASTPPRSHSPHVTVPRSCHPLQISPNLEALLEHDDLTRRNSGSPTGLHNQIPHLSSGFAISLPPPPPRNAQAGKKPGYRDQETASVTRTKDIHRKKNVNANCDSWSNSFPILASDSVMTQPTSATTSSRPVTPNPYINPTPPLRAINTPDGLEVDESALPKQVSKFCLNEHTYGSSRSTTEARSHSTAPDSTHRSSPAFYKVEKILSKGRDSLSLFASTASAPKLKLNGQEPDRRSSRTGCVDLSVGHPAVQDNQTQQVPAVPTQRVSDPFSQFGCGDTATVLSPRSTTPYLTTPQQQPHLALFEGSSTRSPSIYSESSYAYNNDSSSVRTHCTTSLPHLPLPFMHCSQPPRLQPVECVTGNDQMSFMDLFTTSTSDNSIFQNVQNNSEEISPARLQHPSLSIPPSKFYSSSSHNLSSTSLASMKFAPPSPTTLAEDYPSPVYHCSDSPSSSSIVLSTMVFAPPSPSGTEPASPTFPRPVSPASSTYSLDPLEFAPPTSPGPDFLSKTLSTVPELGLECGRRGETDKHFVSASPHSVHHSVSPLPPTTNWLDANERAERIRRNRKLTQVFGRTPVAEGLVSDADEPRSLKRLPPPVLTGLLDAAKQKNHRHAMSVSVAVKTPGLHTEHTTPWQIDNMWSPGGRRHSIPLSPSSFTFYVDDAQNVTSANDQCGDGRVPSPTSFIDLSDEEVTRDDASVAISFLDIPNQNRRQHLHHSSSTPSFVETLDPDEQAEAERRRKREKLAKLHRFLGSRVPPEVVTGCITGSPLPPMVMPEECMRENWLLGRRSESAAPLEYFDRGKEELDEREKALNVRRAQKMERVFGTPPPQTLFHTRQGRPSLPHSQPTSPTIPSSTTPFAVSPNVPPGCRNLNQSAYKSKRTHRPGTSDSSKCLLPPNAGDSSSFAGSFPESFSDYQDILALSSVYLNYQHSLNSLVDIIDRDDRESLVELHRFLRGEVTETSPEEETPVHVRRMSTASSLRSERRHSLPTKASSTSLSSEFTLSLESKRSEFQLRRRRAAKLTHFFGVDYRELVHDVLESIEKGVEEERRRGTLQPEEVEVLLERVRSLRTHQS</sequence>
<proteinExistence type="predicted"/>
<feature type="compositionally biased region" description="Polar residues" evidence="1">
    <location>
        <begin position="118"/>
        <end position="132"/>
    </location>
</feature>
<feature type="compositionally biased region" description="Polar residues" evidence="1">
    <location>
        <begin position="174"/>
        <end position="191"/>
    </location>
</feature>
<keyword evidence="3" id="KW-1185">Reference proteome</keyword>
<dbReference type="AlphaFoldDB" id="A0A0D0DPK3"/>
<accession>A0A0D0DPK3</accession>
<feature type="compositionally biased region" description="Low complexity" evidence="1">
    <location>
        <begin position="531"/>
        <end position="543"/>
    </location>
</feature>
<evidence type="ECO:0000313" key="3">
    <source>
        <dbReference type="Proteomes" id="UP000054538"/>
    </source>
</evidence>
<dbReference type="Proteomes" id="UP000054538">
    <property type="component" value="Unassembled WGS sequence"/>
</dbReference>
<feature type="compositionally biased region" description="Polar residues" evidence="1">
    <location>
        <begin position="40"/>
        <end position="49"/>
    </location>
</feature>
<dbReference type="OrthoDB" id="354769at2759"/>
<evidence type="ECO:0000313" key="2">
    <source>
        <dbReference type="EMBL" id="KIL01008.1"/>
    </source>
</evidence>
<protein>
    <submittedName>
        <fullName evidence="2">Uncharacterized protein</fullName>
    </submittedName>
</protein>
<reference evidence="3" key="2">
    <citation type="submission" date="2015-01" db="EMBL/GenBank/DDBJ databases">
        <title>Evolutionary Origins and Diversification of the Mycorrhizal Mutualists.</title>
        <authorList>
            <consortium name="DOE Joint Genome Institute"/>
            <consortium name="Mycorrhizal Genomics Consortium"/>
            <person name="Kohler A."/>
            <person name="Kuo A."/>
            <person name="Nagy L.G."/>
            <person name="Floudas D."/>
            <person name="Copeland A."/>
            <person name="Barry K.W."/>
            <person name="Cichocki N."/>
            <person name="Veneault-Fourrey C."/>
            <person name="LaButti K."/>
            <person name="Lindquist E.A."/>
            <person name="Lipzen A."/>
            <person name="Lundell T."/>
            <person name="Morin E."/>
            <person name="Murat C."/>
            <person name="Riley R."/>
            <person name="Ohm R."/>
            <person name="Sun H."/>
            <person name="Tunlid A."/>
            <person name="Henrissat B."/>
            <person name="Grigoriev I.V."/>
            <person name="Hibbett D.S."/>
            <person name="Martin F."/>
        </authorList>
    </citation>
    <scope>NUCLEOTIDE SEQUENCE [LARGE SCALE GENOMIC DNA]</scope>
    <source>
        <strain evidence="3">Ve08.2h10</strain>
    </source>
</reference>
<feature type="region of interest" description="Disordered" evidence="1">
    <location>
        <begin position="960"/>
        <end position="994"/>
    </location>
</feature>
<feature type="region of interest" description="Disordered" evidence="1">
    <location>
        <begin position="710"/>
        <end position="736"/>
    </location>
</feature>
<dbReference type="InParanoid" id="A0A0D0DPK3"/>
<feature type="compositionally biased region" description="Low complexity" evidence="1">
    <location>
        <begin position="845"/>
        <end position="858"/>
    </location>
</feature>
<organism evidence="2 3">
    <name type="scientific">Paxillus rubicundulus Ve08.2h10</name>
    <dbReference type="NCBI Taxonomy" id="930991"/>
    <lineage>
        <taxon>Eukaryota</taxon>
        <taxon>Fungi</taxon>
        <taxon>Dikarya</taxon>
        <taxon>Basidiomycota</taxon>
        <taxon>Agaricomycotina</taxon>
        <taxon>Agaricomycetes</taxon>
        <taxon>Agaricomycetidae</taxon>
        <taxon>Boletales</taxon>
        <taxon>Paxilineae</taxon>
        <taxon>Paxillaceae</taxon>
        <taxon>Paxillus</taxon>
    </lineage>
</organism>
<name>A0A0D0DPK3_9AGAM</name>
<feature type="region of interest" description="Disordered" evidence="1">
    <location>
        <begin position="465"/>
        <end position="506"/>
    </location>
</feature>
<gene>
    <name evidence="2" type="ORF">PAXRUDRAFT_821016</name>
</gene>